<keyword evidence="1" id="KW-0732">Signal</keyword>
<reference evidence="4" key="1">
    <citation type="submission" date="2020-10" db="EMBL/GenBank/DDBJ databases">
        <authorList>
            <person name="Gilroy R."/>
        </authorList>
    </citation>
    <scope>NUCLEOTIDE SEQUENCE</scope>
    <source>
        <strain evidence="4">D3-1215</strain>
    </source>
</reference>
<keyword evidence="2" id="KW-0812">Transmembrane</keyword>
<dbReference type="SMART" id="SM00062">
    <property type="entry name" value="PBPb"/>
    <property type="match status" value="1"/>
</dbReference>
<dbReference type="EMBL" id="JADIMR010000009">
    <property type="protein sequence ID" value="MBO8446259.1"/>
    <property type="molecule type" value="Genomic_DNA"/>
</dbReference>
<comment type="caution">
    <text evidence="4">The sequence shown here is derived from an EMBL/GenBank/DDBJ whole genome shotgun (WGS) entry which is preliminary data.</text>
</comment>
<protein>
    <submittedName>
        <fullName evidence="4">Transporter substrate-binding domain-containing protein</fullName>
    </submittedName>
</protein>
<dbReference type="Gene3D" id="3.40.190.10">
    <property type="entry name" value="Periplasmic binding protein-like II"/>
    <property type="match status" value="2"/>
</dbReference>
<feature type="transmembrane region" description="Helical" evidence="2">
    <location>
        <begin position="18"/>
        <end position="37"/>
    </location>
</feature>
<keyword evidence="2" id="KW-1133">Transmembrane helix</keyword>
<evidence type="ECO:0000259" key="3">
    <source>
        <dbReference type="SMART" id="SM00062"/>
    </source>
</evidence>
<evidence type="ECO:0000256" key="2">
    <source>
        <dbReference type="SAM" id="Phobius"/>
    </source>
</evidence>
<dbReference type="AlphaFoldDB" id="A0A9D9EJE5"/>
<evidence type="ECO:0000256" key="1">
    <source>
        <dbReference type="ARBA" id="ARBA00022729"/>
    </source>
</evidence>
<dbReference type="Pfam" id="PF00497">
    <property type="entry name" value="SBP_bac_3"/>
    <property type="match status" value="1"/>
</dbReference>
<name>A0A9D9EJE5_9BACT</name>
<dbReference type="Proteomes" id="UP000823637">
    <property type="component" value="Unassembled WGS sequence"/>
</dbReference>
<dbReference type="PANTHER" id="PTHR35936:SF19">
    <property type="entry name" value="AMINO-ACID-BINDING PROTEIN YXEM-RELATED"/>
    <property type="match status" value="1"/>
</dbReference>
<feature type="domain" description="Solute-binding protein family 3/N-terminal" evidence="3">
    <location>
        <begin position="57"/>
        <end position="275"/>
    </location>
</feature>
<reference evidence="4" key="2">
    <citation type="journal article" date="2021" name="PeerJ">
        <title>Extensive microbial diversity within the chicken gut microbiome revealed by metagenomics and culture.</title>
        <authorList>
            <person name="Gilroy R."/>
            <person name="Ravi A."/>
            <person name="Getino M."/>
            <person name="Pursley I."/>
            <person name="Horton D.L."/>
            <person name="Alikhan N.F."/>
            <person name="Baker D."/>
            <person name="Gharbi K."/>
            <person name="Hall N."/>
            <person name="Watson M."/>
            <person name="Adriaenssens E.M."/>
            <person name="Foster-Nyarko E."/>
            <person name="Jarju S."/>
            <person name="Secka A."/>
            <person name="Antonio M."/>
            <person name="Oren A."/>
            <person name="Chaudhuri R.R."/>
            <person name="La Ragione R."/>
            <person name="Hildebrand F."/>
            <person name="Pallen M.J."/>
        </authorList>
    </citation>
    <scope>NUCLEOTIDE SEQUENCE</scope>
    <source>
        <strain evidence="4">D3-1215</strain>
    </source>
</reference>
<dbReference type="PANTHER" id="PTHR35936">
    <property type="entry name" value="MEMBRANE-BOUND LYTIC MUREIN TRANSGLYCOSYLASE F"/>
    <property type="match status" value="1"/>
</dbReference>
<accession>A0A9D9EJE5</accession>
<evidence type="ECO:0000313" key="4">
    <source>
        <dbReference type="EMBL" id="MBO8446259.1"/>
    </source>
</evidence>
<organism evidence="4 5">
    <name type="scientific">Candidatus Enterocola intestinipullorum</name>
    <dbReference type="NCBI Taxonomy" id="2840783"/>
    <lineage>
        <taxon>Bacteria</taxon>
        <taxon>Pseudomonadati</taxon>
        <taxon>Bacteroidota</taxon>
        <taxon>Bacteroidia</taxon>
        <taxon>Bacteroidales</taxon>
        <taxon>Candidatus Enterocola</taxon>
    </lineage>
</organism>
<feature type="non-terminal residue" evidence="4">
    <location>
        <position position="275"/>
    </location>
</feature>
<proteinExistence type="predicted"/>
<sequence length="275" mass="31873">MTSREDKLKKKMSRDKHYIITLGCCVLFAIGCAFWVFHENNKHEFRHDYRTIAEYGYLRVIAEENEMSFQAGDTGSVKGLQALMIEEFAKAHGLEVRFVQERDLSTAIDMLLDNKVDLLAWHIPVYDYMKSTISYSIPVFTSRQMLIQRNKDRSYPDGFIRNQLDLAHREIYVQKGSIFKQRLLNLSKEIGDSISIVEIPNTTPEILFHWVDDSTIDYSVCDEFVARVLQKKYPGVDIKTAVSFTQNYSWGLNPGATDLLDSINSWLEIYLESKE</sequence>
<dbReference type="InterPro" id="IPR001638">
    <property type="entry name" value="Solute-binding_3/MltF_N"/>
</dbReference>
<evidence type="ECO:0000313" key="5">
    <source>
        <dbReference type="Proteomes" id="UP000823637"/>
    </source>
</evidence>
<keyword evidence="2" id="KW-0472">Membrane</keyword>
<dbReference type="SUPFAM" id="SSF53850">
    <property type="entry name" value="Periplasmic binding protein-like II"/>
    <property type="match status" value="1"/>
</dbReference>
<gene>
    <name evidence="4" type="ORF">IAC32_00730</name>
</gene>
<dbReference type="PROSITE" id="PS51257">
    <property type="entry name" value="PROKAR_LIPOPROTEIN"/>
    <property type="match status" value="1"/>
</dbReference>